<dbReference type="NCBIfam" id="TIGR00369">
    <property type="entry name" value="unchar_dom_1"/>
    <property type="match status" value="1"/>
</dbReference>
<name>A0ABV6C0U1_9ACTN</name>
<organism evidence="4 5">
    <name type="scientific">Aciditerrimonas ferrireducens</name>
    <dbReference type="NCBI Taxonomy" id="667306"/>
    <lineage>
        <taxon>Bacteria</taxon>
        <taxon>Bacillati</taxon>
        <taxon>Actinomycetota</taxon>
        <taxon>Acidimicrobiia</taxon>
        <taxon>Acidimicrobiales</taxon>
        <taxon>Acidimicrobiaceae</taxon>
        <taxon>Aciditerrimonas</taxon>
    </lineage>
</organism>
<dbReference type="InterPro" id="IPR006683">
    <property type="entry name" value="Thioestr_dom"/>
</dbReference>
<proteinExistence type="inferred from homology"/>
<evidence type="ECO:0000313" key="5">
    <source>
        <dbReference type="Proteomes" id="UP001589788"/>
    </source>
</evidence>
<dbReference type="Gene3D" id="3.10.129.10">
    <property type="entry name" value="Hotdog Thioesterase"/>
    <property type="match status" value="1"/>
</dbReference>
<dbReference type="InterPro" id="IPR039298">
    <property type="entry name" value="ACOT13"/>
</dbReference>
<dbReference type="EMBL" id="JBHLYQ010000025">
    <property type="protein sequence ID" value="MFC0081310.1"/>
    <property type="molecule type" value="Genomic_DNA"/>
</dbReference>
<accession>A0ABV6C0U1</accession>
<dbReference type="Proteomes" id="UP001589788">
    <property type="component" value="Unassembled WGS sequence"/>
</dbReference>
<comment type="caution">
    <text evidence="4">The sequence shown here is derived from an EMBL/GenBank/DDBJ whole genome shotgun (WGS) entry which is preliminary data.</text>
</comment>
<evidence type="ECO:0000313" key="4">
    <source>
        <dbReference type="EMBL" id="MFC0081310.1"/>
    </source>
</evidence>
<dbReference type="InterPro" id="IPR029069">
    <property type="entry name" value="HotDog_dom_sf"/>
</dbReference>
<dbReference type="SUPFAM" id="SSF54637">
    <property type="entry name" value="Thioesterase/thiol ester dehydrase-isomerase"/>
    <property type="match status" value="1"/>
</dbReference>
<protein>
    <submittedName>
        <fullName evidence="4">PaaI family thioesterase</fullName>
        <ecNumber evidence="4">3.1.2.-</ecNumber>
    </submittedName>
</protein>
<reference evidence="4 5" key="1">
    <citation type="submission" date="2024-09" db="EMBL/GenBank/DDBJ databases">
        <authorList>
            <person name="Sun Q."/>
            <person name="Mori K."/>
        </authorList>
    </citation>
    <scope>NUCLEOTIDE SEQUENCE [LARGE SCALE GENOMIC DNA]</scope>
    <source>
        <strain evidence="4 5">JCM 15389</strain>
    </source>
</reference>
<dbReference type="PANTHER" id="PTHR21660">
    <property type="entry name" value="THIOESTERASE SUPERFAMILY MEMBER-RELATED"/>
    <property type="match status" value="1"/>
</dbReference>
<dbReference type="Pfam" id="PF03061">
    <property type="entry name" value="4HBT"/>
    <property type="match status" value="1"/>
</dbReference>
<keyword evidence="5" id="KW-1185">Reference proteome</keyword>
<gene>
    <name evidence="4" type="ORF">ACFFRE_03935</name>
</gene>
<dbReference type="EC" id="3.1.2.-" evidence="4"/>
<evidence type="ECO:0000259" key="3">
    <source>
        <dbReference type="Pfam" id="PF03061"/>
    </source>
</evidence>
<evidence type="ECO:0000256" key="1">
    <source>
        <dbReference type="ARBA" id="ARBA00008324"/>
    </source>
</evidence>
<dbReference type="PANTHER" id="PTHR21660:SF1">
    <property type="entry name" value="ACYL-COENZYME A THIOESTERASE 13"/>
    <property type="match status" value="1"/>
</dbReference>
<dbReference type="RefSeq" id="WP_377788444.1">
    <property type="nucleotide sequence ID" value="NZ_JBHLYQ010000025.1"/>
</dbReference>
<comment type="similarity">
    <text evidence="1">Belongs to the thioesterase PaaI family.</text>
</comment>
<sequence length="124" mass="13259">MLATPFLAGLGLRFERFEPDDVVLRLAFRPELTNDGQRYHGGVVAAVMDTAGAAAAWSNHDPARGTRAATVAMTVQYVGSAPGQDLVCAARTIRRARELIFTEIHATDPGGNPVAHGVQTYRIA</sequence>
<dbReference type="CDD" id="cd03443">
    <property type="entry name" value="PaaI_thioesterase"/>
    <property type="match status" value="1"/>
</dbReference>
<evidence type="ECO:0000256" key="2">
    <source>
        <dbReference type="ARBA" id="ARBA00022801"/>
    </source>
</evidence>
<dbReference type="GO" id="GO:0016787">
    <property type="term" value="F:hydrolase activity"/>
    <property type="evidence" value="ECO:0007669"/>
    <property type="project" value="UniProtKB-KW"/>
</dbReference>
<keyword evidence="2 4" id="KW-0378">Hydrolase</keyword>
<dbReference type="InterPro" id="IPR003736">
    <property type="entry name" value="PAAI_dom"/>
</dbReference>
<feature type="domain" description="Thioesterase" evidence="3">
    <location>
        <begin position="40"/>
        <end position="112"/>
    </location>
</feature>